<name>A0ABN2AKG3_9ACTN</name>
<protein>
    <recommendedName>
        <fullName evidence="3">Ribbon-helix-helix protein, copG family</fullName>
    </recommendedName>
</protein>
<reference evidence="1 2" key="1">
    <citation type="journal article" date="2019" name="Int. J. Syst. Evol. Microbiol.">
        <title>The Global Catalogue of Microorganisms (GCM) 10K type strain sequencing project: providing services to taxonomists for standard genome sequencing and annotation.</title>
        <authorList>
            <consortium name="The Broad Institute Genomics Platform"/>
            <consortium name="The Broad Institute Genome Sequencing Center for Infectious Disease"/>
            <person name="Wu L."/>
            <person name="Ma J."/>
        </authorList>
    </citation>
    <scope>NUCLEOTIDE SEQUENCE [LARGE SCALE GENOMIC DNA]</scope>
    <source>
        <strain evidence="1 2">JCM 14942</strain>
    </source>
</reference>
<evidence type="ECO:0000313" key="1">
    <source>
        <dbReference type="EMBL" id="GAA1520360.1"/>
    </source>
</evidence>
<comment type="caution">
    <text evidence="1">The sequence shown here is derived from an EMBL/GenBank/DDBJ whole genome shotgun (WGS) entry which is preliminary data.</text>
</comment>
<organism evidence="1 2">
    <name type="scientific">Nocardioides humi</name>
    <dbReference type="NCBI Taxonomy" id="449461"/>
    <lineage>
        <taxon>Bacteria</taxon>
        <taxon>Bacillati</taxon>
        <taxon>Actinomycetota</taxon>
        <taxon>Actinomycetes</taxon>
        <taxon>Propionibacteriales</taxon>
        <taxon>Nocardioidaceae</taxon>
        <taxon>Nocardioides</taxon>
    </lineage>
</organism>
<accession>A0ABN2AKG3</accession>
<dbReference type="RefSeq" id="WP_141003449.1">
    <property type="nucleotide sequence ID" value="NZ_BAAAOR010000022.1"/>
</dbReference>
<gene>
    <name evidence="1" type="ORF">GCM10009788_25290</name>
</gene>
<evidence type="ECO:0008006" key="3">
    <source>
        <dbReference type="Google" id="ProtNLM"/>
    </source>
</evidence>
<evidence type="ECO:0000313" key="2">
    <source>
        <dbReference type="Proteomes" id="UP001500842"/>
    </source>
</evidence>
<sequence length="83" mass="9344">MDRITIAVEDDIGVAVRKAAAEQGQSVSAWMAEAAAARLRNHFLGQFLDEYEAEYGAFTEEEMAEARALFRRKPGRWKDEPTP</sequence>
<dbReference type="Proteomes" id="UP001500842">
    <property type="component" value="Unassembled WGS sequence"/>
</dbReference>
<keyword evidence="2" id="KW-1185">Reference proteome</keyword>
<dbReference type="EMBL" id="BAAAOR010000022">
    <property type="protein sequence ID" value="GAA1520360.1"/>
    <property type="molecule type" value="Genomic_DNA"/>
</dbReference>
<proteinExistence type="predicted"/>